<organism evidence="3 4">
    <name type="scientific">Enterococcus quebecensis</name>
    <dbReference type="NCBI Taxonomy" id="903983"/>
    <lineage>
        <taxon>Bacteria</taxon>
        <taxon>Bacillati</taxon>
        <taxon>Bacillota</taxon>
        <taxon>Bacilli</taxon>
        <taxon>Lactobacillales</taxon>
        <taxon>Enterococcaceae</taxon>
        <taxon>Enterococcus</taxon>
    </lineage>
</organism>
<feature type="domain" description="WxL" evidence="2">
    <location>
        <begin position="29"/>
        <end position="268"/>
    </location>
</feature>
<evidence type="ECO:0000256" key="1">
    <source>
        <dbReference type="SAM" id="MobiDB-lite"/>
    </source>
</evidence>
<reference evidence="4" key="1">
    <citation type="submission" date="2016-09" db="EMBL/GenBank/DDBJ databases">
        <authorList>
            <person name="Gulvik C.A."/>
        </authorList>
    </citation>
    <scope>NUCLEOTIDE SEQUENCE [LARGE SCALE GENOMIC DNA]</scope>
    <source>
        <strain evidence="4">LMG 26306</strain>
    </source>
</reference>
<evidence type="ECO:0000259" key="2">
    <source>
        <dbReference type="Pfam" id="PF13731"/>
    </source>
</evidence>
<protein>
    <recommendedName>
        <fullName evidence="2">WxL domain-containing protein</fullName>
    </recommendedName>
</protein>
<dbReference type="OrthoDB" id="2339326at2"/>
<dbReference type="Pfam" id="PF13731">
    <property type="entry name" value="WxL"/>
    <property type="match status" value="1"/>
</dbReference>
<dbReference type="STRING" id="903983.BCR23_08600"/>
<gene>
    <name evidence="3" type="ORF">BCR23_08600</name>
</gene>
<comment type="caution">
    <text evidence="3">The sequence shown here is derived from an EMBL/GenBank/DDBJ whole genome shotgun (WGS) entry which is preliminary data.</text>
</comment>
<dbReference type="Proteomes" id="UP000094764">
    <property type="component" value="Unassembled WGS sequence"/>
</dbReference>
<evidence type="ECO:0000313" key="4">
    <source>
        <dbReference type="Proteomes" id="UP000094764"/>
    </source>
</evidence>
<feature type="region of interest" description="Disordered" evidence="1">
    <location>
        <begin position="45"/>
        <end position="68"/>
    </location>
</feature>
<dbReference type="RefSeq" id="WP_069635401.1">
    <property type="nucleotide sequence ID" value="NZ_JXKZ01000010.1"/>
</dbReference>
<name>A0A1E5GS44_9ENTE</name>
<keyword evidence="4" id="KW-1185">Reference proteome</keyword>
<sequence>MKRSMIRLLLLVSLSTVTILLTTEKSYAEENGRSNGHITFTGEYDSVGIRDPEKPAQVADPGESPSTSGKLRIDFVPQLNFTSVNKVSDKDMVYAVNAQLFRDDTAARGNFVQVSDYRGVALGWTLQLRQETQFQNSQTANSQLDGAFLSLDKSWVNSTMEQAMAPSVSKEVIRLDNIGATYNLAEAKPGAGAGTWSISFGASSENPAAMPNTLTPKKDPNDKPMLDEKYASKQMHENSALTLSVPGTTKKDPVTYSTVLTWILAELP</sequence>
<evidence type="ECO:0000313" key="3">
    <source>
        <dbReference type="EMBL" id="OEG15517.1"/>
    </source>
</evidence>
<accession>A0A1E5GS44</accession>
<dbReference type="EMBL" id="MIKB01000015">
    <property type="protein sequence ID" value="OEG15517.1"/>
    <property type="molecule type" value="Genomic_DNA"/>
</dbReference>
<proteinExistence type="predicted"/>
<dbReference type="InterPro" id="IPR027994">
    <property type="entry name" value="WxL_dom"/>
</dbReference>
<dbReference type="AlphaFoldDB" id="A0A1E5GS44"/>